<dbReference type="InterPro" id="IPR003423">
    <property type="entry name" value="OMP_efflux"/>
</dbReference>
<name>A0A939GGH2_9BACT</name>
<organism evidence="8 9">
    <name type="scientific">Fibrella rubiginis</name>
    <dbReference type="NCBI Taxonomy" id="2817060"/>
    <lineage>
        <taxon>Bacteria</taxon>
        <taxon>Pseudomonadati</taxon>
        <taxon>Bacteroidota</taxon>
        <taxon>Cytophagia</taxon>
        <taxon>Cytophagales</taxon>
        <taxon>Spirosomataceae</taxon>
        <taxon>Fibrella</taxon>
    </lineage>
</organism>
<keyword evidence="3" id="KW-0813">Transport</keyword>
<dbReference type="Proteomes" id="UP000664034">
    <property type="component" value="Unassembled WGS sequence"/>
</dbReference>
<dbReference type="GO" id="GO:0009279">
    <property type="term" value="C:cell outer membrane"/>
    <property type="evidence" value="ECO:0007669"/>
    <property type="project" value="UniProtKB-SubCell"/>
</dbReference>
<comment type="similarity">
    <text evidence="2">Belongs to the outer membrane factor (OMF) (TC 1.B.17) family.</text>
</comment>
<dbReference type="EMBL" id="JAFMYV010000003">
    <property type="protein sequence ID" value="MBO0936360.1"/>
    <property type="molecule type" value="Genomic_DNA"/>
</dbReference>
<proteinExistence type="inferred from homology"/>
<reference evidence="8" key="1">
    <citation type="submission" date="2021-03" db="EMBL/GenBank/DDBJ databases">
        <title>Fibrella sp. HMF5335 genome sequencing and assembly.</title>
        <authorList>
            <person name="Kang H."/>
            <person name="Kim H."/>
            <person name="Bae S."/>
            <person name="Joh K."/>
        </authorList>
    </citation>
    <scope>NUCLEOTIDE SEQUENCE</scope>
    <source>
        <strain evidence="8">HMF5335</strain>
    </source>
</reference>
<dbReference type="Pfam" id="PF02321">
    <property type="entry name" value="OEP"/>
    <property type="match status" value="2"/>
</dbReference>
<dbReference type="GO" id="GO:1990281">
    <property type="term" value="C:efflux pump complex"/>
    <property type="evidence" value="ECO:0007669"/>
    <property type="project" value="TreeGrafter"/>
</dbReference>
<gene>
    <name evidence="8" type="ORF">J2I47_07350</name>
</gene>
<protein>
    <submittedName>
        <fullName evidence="8">TolC family protein</fullName>
    </submittedName>
</protein>
<dbReference type="SUPFAM" id="SSF56954">
    <property type="entry name" value="Outer membrane efflux proteins (OEP)"/>
    <property type="match status" value="1"/>
</dbReference>
<dbReference type="PANTHER" id="PTHR30026:SF20">
    <property type="entry name" value="OUTER MEMBRANE PROTEIN TOLC"/>
    <property type="match status" value="1"/>
</dbReference>
<dbReference type="Gene3D" id="1.20.1600.10">
    <property type="entry name" value="Outer membrane efflux proteins (OEP)"/>
    <property type="match status" value="1"/>
</dbReference>
<dbReference type="GO" id="GO:0015562">
    <property type="term" value="F:efflux transmembrane transporter activity"/>
    <property type="evidence" value="ECO:0007669"/>
    <property type="project" value="InterPro"/>
</dbReference>
<evidence type="ECO:0000256" key="4">
    <source>
        <dbReference type="ARBA" id="ARBA00022452"/>
    </source>
</evidence>
<evidence type="ECO:0000256" key="1">
    <source>
        <dbReference type="ARBA" id="ARBA00004442"/>
    </source>
</evidence>
<evidence type="ECO:0000256" key="6">
    <source>
        <dbReference type="ARBA" id="ARBA00023136"/>
    </source>
</evidence>
<keyword evidence="4" id="KW-1134">Transmembrane beta strand</keyword>
<comment type="caution">
    <text evidence="8">The sequence shown here is derived from an EMBL/GenBank/DDBJ whole genome shotgun (WGS) entry which is preliminary data.</text>
</comment>
<evidence type="ECO:0000256" key="5">
    <source>
        <dbReference type="ARBA" id="ARBA00022692"/>
    </source>
</evidence>
<dbReference type="AlphaFoldDB" id="A0A939GGH2"/>
<evidence type="ECO:0000313" key="8">
    <source>
        <dbReference type="EMBL" id="MBO0936360.1"/>
    </source>
</evidence>
<evidence type="ECO:0000256" key="3">
    <source>
        <dbReference type="ARBA" id="ARBA00022448"/>
    </source>
</evidence>
<keyword evidence="6" id="KW-0472">Membrane</keyword>
<dbReference type="PANTHER" id="PTHR30026">
    <property type="entry name" value="OUTER MEMBRANE PROTEIN TOLC"/>
    <property type="match status" value="1"/>
</dbReference>
<keyword evidence="9" id="KW-1185">Reference proteome</keyword>
<accession>A0A939GGH2</accession>
<evidence type="ECO:0000256" key="7">
    <source>
        <dbReference type="ARBA" id="ARBA00023237"/>
    </source>
</evidence>
<dbReference type="GO" id="GO:0015288">
    <property type="term" value="F:porin activity"/>
    <property type="evidence" value="ECO:0007669"/>
    <property type="project" value="TreeGrafter"/>
</dbReference>
<dbReference type="InterPro" id="IPR051906">
    <property type="entry name" value="TolC-like"/>
</dbReference>
<evidence type="ECO:0000256" key="2">
    <source>
        <dbReference type="ARBA" id="ARBA00007613"/>
    </source>
</evidence>
<keyword evidence="7" id="KW-0998">Cell outer membrane</keyword>
<comment type="subcellular location">
    <subcellularLocation>
        <location evidence="1">Cell outer membrane</location>
    </subcellularLocation>
</comment>
<keyword evidence="5" id="KW-0812">Transmembrane</keyword>
<evidence type="ECO:0000313" key="9">
    <source>
        <dbReference type="Proteomes" id="UP000664034"/>
    </source>
</evidence>
<sequence>MPNAGTPGRPLTLAQALDLAVRNYPSIRGKLAERQATEADLAGRRASFLPSASLGAQALYGTSNNVRGAAFSNEGTTNSVSSGIKPGGPTANAVWTSLGSLNINWRAVTFGRNKADLAVAKSAIGRANADYQQELFVHQVRVIDAYLTALVIDQTVNVQAANLNRVSALQTVMRANTRSGRRPGVDSVLADAEVAKARLLLLESRRMAEQQRVQLGQWLGQPDAQFQLDTATYQGGLPPTLVGSTDQLINHPTLAFFRRQIDVSQAQAEAIRRTYLPTISLNTSFWARGSGVSDVTTPEGSFIYNSSPGAGLPFRVANYFVGVSTLWRFSDVLRTRQETKAQELRAVADQQRYDEEALRLRAQLQTSELQLQNAYEAARQAPVQLQAAQAAFGQAQARYTAGLFNIFEYTQVFTLLNRAEIDQLVTVNNVWRALLLKAAAQGDLSGFTAPTTR</sequence>